<evidence type="ECO:0000313" key="1">
    <source>
        <dbReference type="EMBL" id="GHH06398.1"/>
    </source>
</evidence>
<organism evidence="1 2">
    <name type="scientific">Amycolatopsis oliviviridis</name>
    <dbReference type="NCBI Taxonomy" id="1471590"/>
    <lineage>
        <taxon>Bacteria</taxon>
        <taxon>Bacillati</taxon>
        <taxon>Actinomycetota</taxon>
        <taxon>Actinomycetes</taxon>
        <taxon>Pseudonocardiales</taxon>
        <taxon>Pseudonocardiaceae</taxon>
        <taxon>Amycolatopsis</taxon>
    </lineage>
</organism>
<sequence length="71" mass="6930">MVAGAAAGAAAGWAEQPATVAPAAAAATACANLLLLSILIPPAKRLVRDEIKGAARGAATVGRRHRCTSPG</sequence>
<proteinExistence type="predicted"/>
<keyword evidence="2" id="KW-1185">Reference proteome</keyword>
<accession>A0ABQ3L8F5</accession>
<protein>
    <submittedName>
        <fullName evidence="1">Uncharacterized protein</fullName>
    </submittedName>
</protein>
<dbReference type="EMBL" id="BNAY01000001">
    <property type="protein sequence ID" value="GHH06398.1"/>
    <property type="molecule type" value="Genomic_DNA"/>
</dbReference>
<gene>
    <name evidence="1" type="ORF">GCM10017790_11660</name>
</gene>
<comment type="caution">
    <text evidence="1">The sequence shown here is derived from an EMBL/GenBank/DDBJ whole genome shotgun (WGS) entry which is preliminary data.</text>
</comment>
<name>A0ABQ3L8F5_9PSEU</name>
<evidence type="ECO:0000313" key="2">
    <source>
        <dbReference type="Proteomes" id="UP000635387"/>
    </source>
</evidence>
<dbReference type="Proteomes" id="UP000635387">
    <property type="component" value="Unassembled WGS sequence"/>
</dbReference>
<reference evidence="2" key="1">
    <citation type="journal article" date="2019" name="Int. J. Syst. Evol. Microbiol.">
        <title>The Global Catalogue of Microorganisms (GCM) 10K type strain sequencing project: providing services to taxonomists for standard genome sequencing and annotation.</title>
        <authorList>
            <consortium name="The Broad Institute Genomics Platform"/>
            <consortium name="The Broad Institute Genome Sequencing Center for Infectious Disease"/>
            <person name="Wu L."/>
            <person name="Ma J."/>
        </authorList>
    </citation>
    <scope>NUCLEOTIDE SEQUENCE [LARGE SCALE GENOMIC DNA]</scope>
    <source>
        <strain evidence="2">CGMCC 4.7683</strain>
    </source>
</reference>